<evidence type="ECO:0000259" key="8">
    <source>
        <dbReference type="PROSITE" id="PS51171"/>
    </source>
</evidence>
<keyword evidence="6" id="KW-0456">Lyase</keyword>
<reference evidence="10" key="1">
    <citation type="journal article" date="2019" name="Int. J. Syst. Evol. Microbiol.">
        <title>The Global Catalogue of Microorganisms (GCM) 10K type strain sequencing project: providing services to taxonomists for standard genome sequencing and annotation.</title>
        <authorList>
            <consortium name="The Broad Institute Genomics Platform"/>
            <consortium name="The Broad Institute Genome Sequencing Center for Infectious Disease"/>
            <person name="Wu L."/>
            <person name="Ma J."/>
        </authorList>
    </citation>
    <scope>NUCLEOTIDE SEQUENCE [LARGE SCALE GENOMIC DNA]</scope>
    <source>
        <strain evidence="10">JCM 13378</strain>
    </source>
</reference>
<dbReference type="PROSITE" id="PS51171">
    <property type="entry name" value="PREPHENATE_DEHYDR_3"/>
    <property type="match status" value="1"/>
</dbReference>
<sequence>MTAVEDGRAQLAMIPIENSTAGRVADIHHLLPESSLYIVGEHFESINHCLLAIPGATESDIKVVRSHVQALSQCRQMIKHLKITPENYFDTASSARHIAELNDKSVAAIASSLAAEEYGLKVLRANIQDKGGNTTRFVLLAKRPINPDMLDGPVMTTFTFEVTNKPAGLFKALGGFATEGVNMTKLESYQAGESFTATMFYADIEGHEGMASVARAMEELRYHTKRVRVFGTYPQERPRTLG</sequence>
<feature type="domain" description="Prephenate dehydratase" evidence="8">
    <location>
        <begin position="1"/>
        <end position="142"/>
    </location>
</feature>
<evidence type="ECO:0000256" key="3">
    <source>
        <dbReference type="ARBA" id="ARBA00022605"/>
    </source>
</evidence>
<name>A0ABP3HFW7_9ALTE</name>
<gene>
    <name evidence="9" type="ORF">GCM10009092_37610</name>
</gene>
<dbReference type="SUPFAM" id="SSF55021">
    <property type="entry name" value="ACT-like"/>
    <property type="match status" value="1"/>
</dbReference>
<dbReference type="CDD" id="cd04905">
    <property type="entry name" value="ACT_CM-PDT"/>
    <property type="match status" value="1"/>
</dbReference>
<evidence type="ECO:0000256" key="6">
    <source>
        <dbReference type="ARBA" id="ARBA00023239"/>
    </source>
</evidence>
<dbReference type="SUPFAM" id="SSF53850">
    <property type="entry name" value="Periplasmic binding protein-like II"/>
    <property type="match status" value="1"/>
</dbReference>
<evidence type="ECO:0000256" key="1">
    <source>
        <dbReference type="ARBA" id="ARBA00004741"/>
    </source>
</evidence>
<keyword evidence="10" id="KW-1185">Reference proteome</keyword>
<evidence type="ECO:0000313" key="9">
    <source>
        <dbReference type="EMBL" id="GAA0369809.1"/>
    </source>
</evidence>
<dbReference type="Pfam" id="PF00800">
    <property type="entry name" value="PDT"/>
    <property type="match status" value="1"/>
</dbReference>
<evidence type="ECO:0000256" key="5">
    <source>
        <dbReference type="ARBA" id="ARBA00023222"/>
    </source>
</evidence>
<dbReference type="PROSITE" id="PS00857">
    <property type="entry name" value="PREPHENATE_DEHYDR_1"/>
    <property type="match status" value="1"/>
</dbReference>
<dbReference type="InterPro" id="IPR001086">
    <property type="entry name" value="Preph_deHydtase"/>
</dbReference>
<evidence type="ECO:0000256" key="2">
    <source>
        <dbReference type="ARBA" id="ARBA00013147"/>
    </source>
</evidence>
<dbReference type="PANTHER" id="PTHR21022">
    <property type="entry name" value="PREPHENATE DEHYDRATASE P PROTEIN"/>
    <property type="match status" value="1"/>
</dbReference>
<evidence type="ECO:0000256" key="4">
    <source>
        <dbReference type="ARBA" id="ARBA00023141"/>
    </source>
</evidence>
<evidence type="ECO:0000313" key="10">
    <source>
        <dbReference type="Proteomes" id="UP001501757"/>
    </source>
</evidence>
<dbReference type="Gene3D" id="3.40.190.10">
    <property type="entry name" value="Periplasmic binding protein-like II"/>
    <property type="match status" value="2"/>
</dbReference>
<dbReference type="Proteomes" id="UP001501757">
    <property type="component" value="Unassembled WGS sequence"/>
</dbReference>
<dbReference type="EC" id="4.2.1.51" evidence="2"/>
<dbReference type="InterPro" id="IPR018528">
    <property type="entry name" value="Preph_deHydtase_CS"/>
</dbReference>
<dbReference type="Gene3D" id="3.30.70.260">
    <property type="match status" value="1"/>
</dbReference>
<keyword evidence="5" id="KW-0584">Phenylalanine biosynthesis</keyword>
<proteinExistence type="predicted"/>
<keyword evidence="4" id="KW-0057">Aromatic amino acid biosynthesis</keyword>
<dbReference type="CDD" id="cd13631">
    <property type="entry name" value="PBP2_Ct-PDT_like"/>
    <property type="match status" value="1"/>
</dbReference>
<dbReference type="PANTHER" id="PTHR21022:SF19">
    <property type="entry name" value="PREPHENATE DEHYDRATASE-RELATED"/>
    <property type="match status" value="1"/>
</dbReference>
<comment type="pathway">
    <text evidence="1">Amino-acid biosynthesis; L-phenylalanine biosynthesis; phenylpyruvate from prephenate: step 1/1.</text>
</comment>
<comment type="caution">
    <text evidence="9">The sequence shown here is derived from an EMBL/GenBank/DDBJ whole genome shotgun (WGS) entry which is preliminary data.</text>
</comment>
<evidence type="ECO:0000256" key="7">
    <source>
        <dbReference type="ARBA" id="ARBA00047848"/>
    </source>
</evidence>
<keyword evidence="3" id="KW-0028">Amino-acid biosynthesis</keyword>
<dbReference type="EMBL" id="BAAAEI010000023">
    <property type="protein sequence ID" value="GAA0369809.1"/>
    <property type="molecule type" value="Genomic_DNA"/>
</dbReference>
<protein>
    <recommendedName>
        <fullName evidence="2">prephenate dehydratase</fullName>
        <ecNumber evidence="2">4.2.1.51</ecNumber>
    </recommendedName>
</protein>
<dbReference type="InterPro" id="IPR045865">
    <property type="entry name" value="ACT-like_dom_sf"/>
</dbReference>
<comment type="catalytic activity">
    <reaction evidence="7">
        <text>prephenate + H(+) = 3-phenylpyruvate + CO2 + H2O</text>
        <dbReference type="Rhea" id="RHEA:21648"/>
        <dbReference type="ChEBI" id="CHEBI:15377"/>
        <dbReference type="ChEBI" id="CHEBI:15378"/>
        <dbReference type="ChEBI" id="CHEBI:16526"/>
        <dbReference type="ChEBI" id="CHEBI:18005"/>
        <dbReference type="ChEBI" id="CHEBI:29934"/>
        <dbReference type="EC" id="4.2.1.51"/>
    </reaction>
</comment>
<organism evidence="9 10">
    <name type="scientific">Bowmanella denitrificans</name>
    <dbReference type="NCBI Taxonomy" id="366582"/>
    <lineage>
        <taxon>Bacteria</taxon>
        <taxon>Pseudomonadati</taxon>
        <taxon>Pseudomonadota</taxon>
        <taxon>Gammaproteobacteria</taxon>
        <taxon>Alteromonadales</taxon>
        <taxon>Alteromonadaceae</taxon>
        <taxon>Bowmanella</taxon>
    </lineage>
</organism>
<accession>A0ABP3HFW7</accession>